<feature type="binding site" evidence="12">
    <location>
        <begin position="261"/>
        <end position="262"/>
    </location>
    <ligand>
        <name>L-histidine</name>
        <dbReference type="ChEBI" id="CHEBI:57595"/>
    </ligand>
</feature>
<comment type="caution">
    <text evidence="14">The sequence shown here is derived from an EMBL/GenBank/DDBJ whole genome shotgun (WGS) entry which is preliminary data.</text>
</comment>
<organism evidence="14 15">
    <name type="scientific">Candidatus Aphodoplasma excrementigallinarum</name>
    <dbReference type="NCBI Taxonomy" id="2840673"/>
    <lineage>
        <taxon>Bacteria</taxon>
        <taxon>Bacillati</taxon>
        <taxon>Bacillota</taxon>
        <taxon>Clostridia</taxon>
        <taxon>Eubacteriales</taxon>
        <taxon>Candidatus Aphodoplasma</taxon>
    </lineage>
</organism>
<evidence type="ECO:0000256" key="8">
    <source>
        <dbReference type="ARBA" id="ARBA00022917"/>
    </source>
</evidence>
<keyword evidence="7 11" id="KW-0067">ATP-binding</keyword>
<dbReference type="InterPro" id="IPR041715">
    <property type="entry name" value="HisRS-like_core"/>
</dbReference>
<dbReference type="InterPro" id="IPR036621">
    <property type="entry name" value="Anticodon-bd_dom_sf"/>
</dbReference>
<dbReference type="CDD" id="cd00773">
    <property type="entry name" value="HisRS-like_core"/>
    <property type="match status" value="1"/>
</dbReference>
<feature type="binding site" evidence="12">
    <location>
        <position position="257"/>
    </location>
    <ligand>
        <name>L-histidine</name>
        <dbReference type="ChEBI" id="CHEBI:57595"/>
    </ligand>
</feature>
<evidence type="ECO:0000313" key="15">
    <source>
        <dbReference type="Proteomes" id="UP000886743"/>
    </source>
</evidence>
<feature type="binding site" evidence="12">
    <location>
        <begin position="81"/>
        <end position="83"/>
    </location>
    <ligand>
        <name>L-histidine</name>
        <dbReference type="ChEBI" id="CHEBI:57595"/>
    </ligand>
</feature>
<dbReference type="GO" id="GO:0005737">
    <property type="term" value="C:cytoplasm"/>
    <property type="evidence" value="ECO:0007669"/>
    <property type="project" value="UniProtKB-SubCell"/>
</dbReference>
<evidence type="ECO:0000256" key="12">
    <source>
        <dbReference type="PIRSR" id="PIRSR001549-1"/>
    </source>
</evidence>
<comment type="subunit">
    <text evidence="3 11">Homodimer.</text>
</comment>
<dbReference type="GO" id="GO:0016740">
    <property type="term" value="F:transferase activity"/>
    <property type="evidence" value="ECO:0007669"/>
    <property type="project" value="UniProtKB-ARBA"/>
</dbReference>
<evidence type="ECO:0000256" key="7">
    <source>
        <dbReference type="ARBA" id="ARBA00022840"/>
    </source>
</evidence>
<evidence type="ECO:0000256" key="5">
    <source>
        <dbReference type="ARBA" id="ARBA00022598"/>
    </source>
</evidence>
<feature type="domain" description="Aminoacyl-transfer RNA synthetases class-II family profile" evidence="13">
    <location>
        <begin position="23"/>
        <end position="326"/>
    </location>
</feature>
<evidence type="ECO:0000313" key="14">
    <source>
        <dbReference type="EMBL" id="HIV03250.1"/>
    </source>
</evidence>
<accession>A0A9D1T076</accession>
<evidence type="ECO:0000256" key="6">
    <source>
        <dbReference type="ARBA" id="ARBA00022741"/>
    </source>
</evidence>
<dbReference type="PROSITE" id="PS50862">
    <property type="entry name" value="AA_TRNA_LIGASE_II"/>
    <property type="match status" value="1"/>
</dbReference>
<evidence type="ECO:0000256" key="3">
    <source>
        <dbReference type="ARBA" id="ARBA00011738"/>
    </source>
</evidence>
<dbReference type="PANTHER" id="PTHR43707">
    <property type="entry name" value="HISTIDYL-TRNA SYNTHETASE"/>
    <property type="match status" value="1"/>
</dbReference>
<dbReference type="GO" id="GO:0005524">
    <property type="term" value="F:ATP binding"/>
    <property type="evidence" value="ECO:0007669"/>
    <property type="project" value="UniProtKB-UniRule"/>
</dbReference>
<dbReference type="GO" id="GO:0006427">
    <property type="term" value="P:histidyl-tRNA aminoacylation"/>
    <property type="evidence" value="ECO:0007669"/>
    <property type="project" value="UniProtKB-UniRule"/>
</dbReference>
<dbReference type="AlphaFoldDB" id="A0A9D1T076"/>
<keyword evidence="9 11" id="KW-0030">Aminoacyl-tRNA synthetase</keyword>
<comment type="similarity">
    <text evidence="2 11">Belongs to the class-II aminoacyl-tRNA synthetase family.</text>
</comment>
<keyword evidence="6 11" id="KW-0547">Nucleotide-binding</keyword>
<feature type="binding site" evidence="12">
    <location>
        <position position="112"/>
    </location>
    <ligand>
        <name>L-histidine</name>
        <dbReference type="ChEBI" id="CHEBI:57595"/>
    </ligand>
</feature>
<dbReference type="InterPro" id="IPR045864">
    <property type="entry name" value="aa-tRNA-synth_II/BPL/LPL"/>
</dbReference>
<dbReference type="HAMAP" id="MF_00127">
    <property type="entry name" value="His_tRNA_synth"/>
    <property type="match status" value="1"/>
</dbReference>
<protein>
    <recommendedName>
        <fullName evidence="11">Histidine--tRNA ligase</fullName>
        <ecNumber evidence="11">6.1.1.21</ecNumber>
    </recommendedName>
    <alternativeName>
        <fullName evidence="11">Histidyl-tRNA synthetase</fullName>
        <shortName evidence="11">HisRS</shortName>
    </alternativeName>
</protein>
<dbReference type="NCBIfam" id="TIGR00442">
    <property type="entry name" value="hisS"/>
    <property type="match status" value="1"/>
</dbReference>
<dbReference type="Gene3D" id="3.30.930.10">
    <property type="entry name" value="Bira Bifunctional Protein, Domain 2"/>
    <property type="match status" value="1"/>
</dbReference>
<comment type="subcellular location">
    <subcellularLocation>
        <location evidence="1 11">Cytoplasm</location>
    </subcellularLocation>
</comment>
<dbReference type="GO" id="GO:0140096">
    <property type="term" value="F:catalytic activity, acting on a protein"/>
    <property type="evidence" value="ECO:0007669"/>
    <property type="project" value="UniProtKB-ARBA"/>
</dbReference>
<dbReference type="Gene3D" id="3.40.50.800">
    <property type="entry name" value="Anticodon-binding domain"/>
    <property type="match status" value="1"/>
</dbReference>
<evidence type="ECO:0000259" key="13">
    <source>
        <dbReference type="PROSITE" id="PS50862"/>
    </source>
</evidence>
<evidence type="ECO:0000256" key="11">
    <source>
        <dbReference type="HAMAP-Rule" id="MF_00127"/>
    </source>
</evidence>
<dbReference type="PANTHER" id="PTHR43707:SF1">
    <property type="entry name" value="HISTIDINE--TRNA LIGASE, MITOCHONDRIAL-RELATED"/>
    <property type="match status" value="1"/>
</dbReference>
<feature type="binding site" evidence="12">
    <location>
        <position position="126"/>
    </location>
    <ligand>
        <name>L-histidine</name>
        <dbReference type="ChEBI" id="CHEBI:57595"/>
    </ligand>
</feature>
<feature type="binding site" evidence="12">
    <location>
        <position position="130"/>
    </location>
    <ligand>
        <name>L-histidine</name>
        <dbReference type="ChEBI" id="CHEBI:57595"/>
    </ligand>
</feature>
<dbReference type="InterPro" id="IPR004154">
    <property type="entry name" value="Anticodon-bd"/>
</dbReference>
<dbReference type="Pfam" id="PF03129">
    <property type="entry name" value="HGTP_anticodon"/>
    <property type="match status" value="1"/>
</dbReference>
<reference evidence="14" key="1">
    <citation type="submission" date="2020-10" db="EMBL/GenBank/DDBJ databases">
        <authorList>
            <person name="Gilroy R."/>
        </authorList>
    </citation>
    <scope>NUCLEOTIDE SEQUENCE</scope>
    <source>
        <strain evidence="14">4920</strain>
    </source>
</reference>
<evidence type="ECO:0000256" key="4">
    <source>
        <dbReference type="ARBA" id="ARBA00022490"/>
    </source>
</evidence>
<dbReference type="InterPro" id="IPR006195">
    <property type="entry name" value="aa-tRNA-synth_II"/>
</dbReference>
<dbReference type="InterPro" id="IPR004516">
    <property type="entry name" value="HisRS/HisZ"/>
</dbReference>
<dbReference type="EC" id="6.1.1.21" evidence="11"/>
<dbReference type="GO" id="GO:0004821">
    <property type="term" value="F:histidine-tRNA ligase activity"/>
    <property type="evidence" value="ECO:0007669"/>
    <property type="project" value="UniProtKB-UniRule"/>
</dbReference>
<dbReference type="SUPFAM" id="SSF52954">
    <property type="entry name" value="Class II aaRS ABD-related"/>
    <property type="match status" value="1"/>
</dbReference>
<dbReference type="EMBL" id="DVOF01000197">
    <property type="protein sequence ID" value="HIV03250.1"/>
    <property type="molecule type" value="Genomic_DNA"/>
</dbReference>
<dbReference type="Pfam" id="PF13393">
    <property type="entry name" value="tRNA-synt_His"/>
    <property type="match status" value="2"/>
</dbReference>
<evidence type="ECO:0000256" key="10">
    <source>
        <dbReference type="ARBA" id="ARBA00047639"/>
    </source>
</evidence>
<dbReference type="InterPro" id="IPR015807">
    <property type="entry name" value="His-tRNA-ligase"/>
</dbReference>
<keyword evidence="8 11" id="KW-0648">Protein biosynthesis</keyword>
<name>A0A9D1T076_9FIRM</name>
<reference evidence="14" key="2">
    <citation type="journal article" date="2021" name="PeerJ">
        <title>Extensive microbial diversity within the chicken gut microbiome revealed by metagenomics and culture.</title>
        <authorList>
            <person name="Gilroy R."/>
            <person name="Ravi A."/>
            <person name="Getino M."/>
            <person name="Pursley I."/>
            <person name="Horton D.L."/>
            <person name="Alikhan N.F."/>
            <person name="Baker D."/>
            <person name="Gharbi K."/>
            <person name="Hall N."/>
            <person name="Watson M."/>
            <person name="Adriaenssens E.M."/>
            <person name="Foster-Nyarko E."/>
            <person name="Jarju S."/>
            <person name="Secka A."/>
            <person name="Antonio M."/>
            <person name="Oren A."/>
            <person name="Chaudhuri R.R."/>
            <person name="La Ragione R."/>
            <person name="Hildebrand F."/>
            <person name="Pallen M.J."/>
        </authorList>
    </citation>
    <scope>NUCLEOTIDE SEQUENCE</scope>
    <source>
        <strain evidence="14">4920</strain>
    </source>
</reference>
<keyword evidence="4 11" id="KW-0963">Cytoplasm</keyword>
<evidence type="ECO:0000256" key="2">
    <source>
        <dbReference type="ARBA" id="ARBA00008226"/>
    </source>
</evidence>
<evidence type="ECO:0000256" key="9">
    <source>
        <dbReference type="ARBA" id="ARBA00023146"/>
    </source>
</evidence>
<proteinExistence type="inferred from homology"/>
<dbReference type="PIRSF" id="PIRSF001549">
    <property type="entry name" value="His-tRNA_synth"/>
    <property type="match status" value="1"/>
</dbReference>
<dbReference type="CDD" id="cd00859">
    <property type="entry name" value="HisRS_anticodon"/>
    <property type="match status" value="1"/>
</dbReference>
<dbReference type="InterPro" id="IPR033656">
    <property type="entry name" value="HisRS_anticodon"/>
</dbReference>
<dbReference type="Proteomes" id="UP000886743">
    <property type="component" value="Unassembled WGS sequence"/>
</dbReference>
<dbReference type="SUPFAM" id="SSF55681">
    <property type="entry name" value="Class II aaRS and biotin synthetases"/>
    <property type="match status" value="1"/>
</dbReference>
<dbReference type="FunFam" id="3.30.930.10:FF:000005">
    <property type="entry name" value="Histidine--tRNA ligase"/>
    <property type="match status" value="1"/>
</dbReference>
<sequence length="416" mass="46335">MLTKAPRGTNDILASDSYKWQYIEEKARDLCRRFGYGEIRTPTFEHTELFLRGVGDTTDVVEKQMYTFEDKGNRSITLRPEGTASAARAYIEHNLGAQPLPVKLFYLIPCFRYEKPQAGRLREFHQFGVEVFGSQAPTVDAEIISLAMLFLSELGLQELALNINSIGCPTCRKAYNEVLIAYFKEHYDELCDTCKSRLERNPLRILDCKSPICGALAKKAPKLIDYLCSGCREHFDAVKTALDGMGIAYTVDPDIVRGLDYYTKTVFEITSNDIGSQSAVCGGGRYDGLIEELGGAPTPGIGFALGIERLLMVMEQKGLSFGEVEPPKLYVASIGAAADAYAETLVYHLRKNGISCEKDRMGRSLKAQMKYADKSGYQYTVVLGDDEIAQKKAVLKRMSDGESVTVELDEIENYLK</sequence>
<keyword evidence="5 11" id="KW-0436">Ligase</keyword>
<gene>
    <name evidence="11" type="primary">hisS</name>
    <name evidence="14" type="ORF">IAC74_06710</name>
</gene>
<comment type="catalytic activity">
    <reaction evidence="10 11">
        <text>tRNA(His) + L-histidine + ATP = L-histidyl-tRNA(His) + AMP + diphosphate + H(+)</text>
        <dbReference type="Rhea" id="RHEA:17313"/>
        <dbReference type="Rhea" id="RHEA-COMP:9665"/>
        <dbReference type="Rhea" id="RHEA-COMP:9689"/>
        <dbReference type="ChEBI" id="CHEBI:15378"/>
        <dbReference type="ChEBI" id="CHEBI:30616"/>
        <dbReference type="ChEBI" id="CHEBI:33019"/>
        <dbReference type="ChEBI" id="CHEBI:57595"/>
        <dbReference type="ChEBI" id="CHEBI:78442"/>
        <dbReference type="ChEBI" id="CHEBI:78527"/>
        <dbReference type="ChEBI" id="CHEBI:456215"/>
        <dbReference type="EC" id="6.1.1.21"/>
    </reaction>
</comment>
<evidence type="ECO:0000256" key="1">
    <source>
        <dbReference type="ARBA" id="ARBA00004496"/>
    </source>
</evidence>